<keyword evidence="1" id="KW-1133">Transmembrane helix</keyword>
<proteinExistence type="predicted"/>
<reference evidence="2 3" key="1">
    <citation type="submission" date="2024-09" db="EMBL/GenBank/DDBJ databases">
        <authorList>
            <person name="Sun Q."/>
            <person name="Mori K."/>
        </authorList>
    </citation>
    <scope>NUCLEOTIDE SEQUENCE [LARGE SCALE GENOMIC DNA]</scope>
    <source>
        <strain evidence="2 3">NCAIM B.02301</strain>
    </source>
</reference>
<feature type="transmembrane region" description="Helical" evidence="1">
    <location>
        <begin position="12"/>
        <end position="29"/>
    </location>
</feature>
<gene>
    <name evidence="2" type="ORF">ACFFH4_21915</name>
</gene>
<evidence type="ECO:0000313" key="2">
    <source>
        <dbReference type="EMBL" id="MFC0561562.1"/>
    </source>
</evidence>
<dbReference type="RefSeq" id="WP_273848005.1">
    <property type="nucleotide sequence ID" value="NZ_JAQQWT010000044.1"/>
</dbReference>
<accession>A0ABV6NMT9</accession>
<dbReference type="Proteomes" id="UP001589833">
    <property type="component" value="Unassembled WGS sequence"/>
</dbReference>
<sequence length="61" mass="6910">MTTNSISTPMFMIGFFLFIVGLLIIFNVISNTLSTILFISLFAISIIIKVKQLWNKKQANN</sequence>
<feature type="transmembrane region" description="Helical" evidence="1">
    <location>
        <begin position="35"/>
        <end position="54"/>
    </location>
</feature>
<dbReference type="EMBL" id="JBHLTR010000076">
    <property type="protein sequence ID" value="MFC0561562.1"/>
    <property type="molecule type" value="Genomic_DNA"/>
</dbReference>
<keyword evidence="1" id="KW-0472">Membrane</keyword>
<keyword evidence="3" id="KW-1185">Reference proteome</keyword>
<protein>
    <submittedName>
        <fullName evidence="2">Uncharacterized protein</fullName>
    </submittedName>
</protein>
<evidence type="ECO:0000313" key="3">
    <source>
        <dbReference type="Proteomes" id="UP001589833"/>
    </source>
</evidence>
<comment type="caution">
    <text evidence="2">The sequence shown here is derived from an EMBL/GenBank/DDBJ whole genome shotgun (WGS) entry which is preliminary data.</text>
</comment>
<evidence type="ECO:0000256" key="1">
    <source>
        <dbReference type="SAM" id="Phobius"/>
    </source>
</evidence>
<organism evidence="2 3">
    <name type="scientific">Halalkalibacter alkalisediminis</name>
    <dbReference type="NCBI Taxonomy" id="935616"/>
    <lineage>
        <taxon>Bacteria</taxon>
        <taxon>Bacillati</taxon>
        <taxon>Bacillota</taxon>
        <taxon>Bacilli</taxon>
        <taxon>Bacillales</taxon>
        <taxon>Bacillaceae</taxon>
        <taxon>Halalkalibacter</taxon>
    </lineage>
</organism>
<name>A0ABV6NMT9_9BACI</name>
<keyword evidence="1" id="KW-0812">Transmembrane</keyword>